<dbReference type="AlphaFoldDB" id="A0A5R9Q9E4"/>
<dbReference type="Proteomes" id="UP000306753">
    <property type="component" value="Unassembled WGS sequence"/>
</dbReference>
<feature type="signal peptide" evidence="1">
    <location>
        <begin position="1"/>
        <end position="19"/>
    </location>
</feature>
<keyword evidence="1" id="KW-0732">Signal</keyword>
<keyword evidence="3" id="KW-1185">Reference proteome</keyword>
<comment type="caution">
    <text evidence="2">The sequence shown here is derived from an EMBL/GenBank/DDBJ whole genome shotgun (WGS) entry which is preliminary data.</text>
</comment>
<dbReference type="EMBL" id="QLAG01000036">
    <property type="protein sequence ID" value="TLX61701.1"/>
    <property type="molecule type" value="Genomic_DNA"/>
</dbReference>
<accession>A0A5R9Q9E4</accession>
<name>A0A5R9Q9E4_9GAMM</name>
<dbReference type="RefSeq" id="WP_138412719.1">
    <property type="nucleotide sequence ID" value="NZ_QLAG01000036.1"/>
</dbReference>
<evidence type="ECO:0008006" key="4">
    <source>
        <dbReference type="Google" id="ProtNLM"/>
    </source>
</evidence>
<evidence type="ECO:0000313" key="2">
    <source>
        <dbReference type="EMBL" id="TLX61701.1"/>
    </source>
</evidence>
<proteinExistence type="predicted"/>
<dbReference type="PROSITE" id="PS51257">
    <property type="entry name" value="PROKAR_LIPOPROTEIN"/>
    <property type="match status" value="1"/>
</dbReference>
<protein>
    <recommendedName>
        <fullName evidence="4">Lipoprotein</fullName>
    </recommendedName>
</protein>
<evidence type="ECO:0000256" key="1">
    <source>
        <dbReference type="SAM" id="SignalP"/>
    </source>
</evidence>
<gene>
    <name evidence="2" type="ORF">DN820_20020</name>
</gene>
<sequence length="135" mass="15451">MRRSLVLSLLLILSGCAGPLPEPRDDRAWVDLHTMMPIDTFMAQRIDRQRVEDGRFFQVPPGPHALEASFQFEIGGGGMLNEPRRLRCLLTVNHDFEAGRRYRFESRAMGFQPQGWLYDEQDNLLARADVSFCGP</sequence>
<evidence type="ECO:0000313" key="3">
    <source>
        <dbReference type="Proteomes" id="UP000306753"/>
    </source>
</evidence>
<feature type="chain" id="PRO_5024396169" description="Lipoprotein" evidence="1">
    <location>
        <begin position="20"/>
        <end position="135"/>
    </location>
</feature>
<organism evidence="2 3">
    <name type="scientific">Stutzerimonas nosocomialis</name>
    <dbReference type="NCBI Taxonomy" id="1056496"/>
    <lineage>
        <taxon>Bacteria</taxon>
        <taxon>Pseudomonadati</taxon>
        <taxon>Pseudomonadota</taxon>
        <taxon>Gammaproteobacteria</taxon>
        <taxon>Pseudomonadales</taxon>
        <taxon>Pseudomonadaceae</taxon>
        <taxon>Stutzerimonas</taxon>
    </lineage>
</organism>
<reference evidence="2 3" key="1">
    <citation type="journal article" date="2017" name="Eur. J. Clin. Microbiol. Infect. Dis.">
        <title>Uncommonly isolated clinical Pseudomonas: identification and phylogenetic assignation.</title>
        <authorList>
            <person name="Mulet M."/>
            <person name="Gomila M."/>
            <person name="Ramirez A."/>
            <person name="Cardew S."/>
            <person name="Moore E.R."/>
            <person name="Lalucat J."/>
            <person name="Garcia-Valdes E."/>
        </authorList>
    </citation>
    <scope>NUCLEOTIDE SEQUENCE [LARGE SCALE GENOMIC DNA]</scope>
    <source>
        <strain evidence="2 3">SD129</strain>
    </source>
</reference>